<evidence type="ECO:0000256" key="1">
    <source>
        <dbReference type="ARBA" id="ARBA00006040"/>
    </source>
</evidence>
<comment type="cofactor">
    <cofactor evidence="9">
        <name>Zn(2+)</name>
        <dbReference type="ChEBI" id="CHEBI:29105"/>
    </cofactor>
    <text evidence="9">Binds 1 zinc ion.</text>
</comment>
<evidence type="ECO:0000313" key="12">
    <source>
        <dbReference type="EMBL" id="BBD77507.1"/>
    </source>
</evidence>
<gene>
    <name evidence="12" type="ORF">HPTL_1243</name>
</gene>
<dbReference type="FunFam" id="3.40.390.10:FF:000009">
    <property type="entry name" value="Oligopeptidase A"/>
    <property type="match status" value="1"/>
</dbReference>
<organism evidence="12 13">
    <name type="scientific">Hydrogenophilus thermoluteolus</name>
    <name type="common">Pseudomonas hydrogenothermophila</name>
    <dbReference type="NCBI Taxonomy" id="297"/>
    <lineage>
        <taxon>Bacteria</taxon>
        <taxon>Pseudomonadati</taxon>
        <taxon>Pseudomonadota</taxon>
        <taxon>Hydrogenophilia</taxon>
        <taxon>Hydrogenophilales</taxon>
        <taxon>Hydrogenophilaceae</taxon>
        <taxon>Hydrogenophilus</taxon>
    </lineage>
</organism>
<dbReference type="EC" id="3.4.24.70" evidence="8"/>
<evidence type="ECO:0000313" key="13">
    <source>
        <dbReference type="Proteomes" id="UP000262004"/>
    </source>
</evidence>
<dbReference type="GO" id="GO:0006518">
    <property type="term" value="P:peptide metabolic process"/>
    <property type="evidence" value="ECO:0007669"/>
    <property type="project" value="TreeGrafter"/>
</dbReference>
<evidence type="ECO:0000256" key="5">
    <source>
        <dbReference type="ARBA" id="ARBA00022833"/>
    </source>
</evidence>
<dbReference type="CDD" id="cd06456">
    <property type="entry name" value="M3A_DCP"/>
    <property type="match status" value="1"/>
</dbReference>
<dbReference type="InterPro" id="IPR024077">
    <property type="entry name" value="Neurolysin/TOP_dom2"/>
</dbReference>
<name>A0A2Z6DYE2_HYDTE</name>
<keyword evidence="6 9" id="KW-0482">Metalloprotease</keyword>
<keyword evidence="5 9" id="KW-0862">Zinc</keyword>
<dbReference type="Pfam" id="PF19310">
    <property type="entry name" value="TOP_N"/>
    <property type="match status" value="1"/>
</dbReference>
<dbReference type="EMBL" id="AP018558">
    <property type="protein sequence ID" value="BBD77507.1"/>
    <property type="molecule type" value="Genomic_DNA"/>
</dbReference>
<dbReference type="GO" id="GO:0005829">
    <property type="term" value="C:cytosol"/>
    <property type="evidence" value="ECO:0007669"/>
    <property type="project" value="UniProtKB-ARBA"/>
</dbReference>
<dbReference type="SUPFAM" id="SSF55486">
    <property type="entry name" value="Metalloproteases ('zincins'), catalytic domain"/>
    <property type="match status" value="1"/>
</dbReference>
<feature type="domain" description="Oligopeptidase A N-terminal" evidence="11">
    <location>
        <begin position="42"/>
        <end position="159"/>
    </location>
</feature>
<evidence type="ECO:0000256" key="8">
    <source>
        <dbReference type="ARBA" id="ARBA00026100"/>
    </source>
</evidence>
<keyword evidence="3 9" id="KW-0479">Metal-binding</keyword>
<dbReference type="GO" id="GO:0046872">
    <property type="term" value="F:metal ion binding"/>
    <property type="evidence" value="ECO:0007669"/>
    <property type="project" value="UniProtKB-UniRule"/>
</dbReference>
<dbReference type="InterPro" id="IPR034005">
    <property type="entry name" value="M3A_DCP"/>
</dbReference>
<dbReference type="KEGG" id="htl:HPTL_1243"/>
<dbReference type="GO" id="GO:0004222">
    <property type="term" value="F:metalloendopeptidase activity"/>
    <property type="evidence" value="ECO:0007669"/>
    <property type="project" value="UniProtKB-EC"/>
</dbReference>
<evidence type="ECO:0000256" key="6">
    <source>
        <dbReference type="ARBA" id="ARBA00023049"/>
    </source>
</evidence>
<evidence type="ECO:0000259" key="10">
    <source>
        <dbReference type="Pfam" id="PF01432"/>
    </source>
</evidence>
<evidence type="ECO:0000256" key="9">
    <source>
        <dbReference type="RuleBase" id="RU003435"/>
    </source>
</evidence>
<sequence>MTEKTPTSDDLTPLLTHWQFPPFDALIPERATAAIRSALATAQAAVTQAKRAVQTTNAALTWAEWYAPLDEALERLGALWGVVAHLHSVLDTPEWRAVYNELLPEMTRFWSELGQDPDLYAGMKRLLAQAPDLNAWRRRALELEVRDRLLSGAELPETARPRFLAIQERLSALAAKFSENLLDATNAYSELVTDEAQLAGLPETVRAMARAAAERDGASGWKFTLQMPFYLPVMQYAEDRAWRARFYRAYATRASEFGPPEQDNGPILTEILALRQEEAQLLGFPHYAAYSLAPKMAPSPEAVRDFLADLARAARPYAERDKAELERFARDTLGVSPLEPWDIAFASEKLRQAKYAFSDDELRQYFPLPKVLDGLFALITRLYGVTFEEVVLPTWHADVRTYRLDKAGETVGYLYLDLFARETKKGGAWMNDAKSRHRHLDGRVDHPVVYLVCNFAPPVGDKPTTLTHDEVLTLFHEMGHGLHHLLTQVEEREIAGLNHVEWDAVELPSQFFEFFAWEWEVLQTLTAHVETGETLPRALFDKMTAARFFQAGMQTVRQIEFALFDFRIHSELGVAATPEGRHDVALDDVMRILDEVRAEVAVFTPPQWHRFPHSFSHIFAGGYAAGYYSYKWAEVLAADAYQAFLEAAETRGSVVDPTVGERFWREILAVGASRPALESFVAFRGREPKIDALLALTLGSQPDTEPTGA</sequence>
<keyword evidence="13" id="KW-1185">Reference proteome</keyword>
<dbReference type="InterPro" id="IPR045666">
    <property type="entry name" value="OpdA_N"/>
</dbReference>
<comment type="catalytic activity">
    <reaction evidence="7">
        <text>Hydrolysis of oligopeptides, with broad specificity. Gly or Ala commonly occur as P1 or P1' residues, but more distant residues are also important, as is shown by the fact that Z-Gly-Pro-Gly-|-Gly-Pro-Ala is cleaved, but not Z-(Gly)(5).</text>
        <dbReference type="EC" id="3.4.24.70"/>
    </reaction>
</comment>
<dbReference type="Gene3D" id="1.10.1370.10">
    <property type="entry name" value="Neurolysin, domain 3"/>
    <property type="match status" value="1"/>
</dbReference>
<keyword evidence="4 9" id="KW-0378">Hydrolase</keyword>
<keyword evidence="2 9" id="KW-0645">Protease</keyword>
<evidence type="ECO:0000256" key="7">
    <source>
        <dbReference type="ARBA" id="ARBA00024603"/>
    </source>
</evidence>
<evidence type="ECO:0000256" key="3">
    <source>
        <dbReference type="ARBA" id="ARBA00022723"/>
    </source>
</evidence>
<proteinExistence type="inferred from homology"/>
<dbReference type="GO" id="GO:0006508">
    <property type="term" value="P:proteolysis"/>
    <property type="evidence" value="ECO:0007669"/>
    <property type="project" value="UniProtKB-KW"/>
</dbReference>
<evidence type="ECO:0000259" key="11">
    <source>
        <dbReference type="Pfam" id="PF19310"/>
    </source>
</evidence>
<comment type="similarity">
    <text evidence="1 9">Belongs to the peptidase M3 family.</text>
</comment>
<dbReference type="Gene3D" id="3.40.390.10">
    <property type="entry name" value="Collagenase (Catalytic Domain)"/>
    <property type="match status" value="1"/>
</dbReference>
<protein>
    <recommendedName>
        <fullName evidence="8">oligopeptidase A</fullName>
        <ecNumber evidence="8">3.4.24.70</ecNumber>
    </recommendedName>
</protein>
<dbReference type="Gene3D" id="1.10.1370.40">
    <property type="match status" value="1"/>
</dbReference>
<dbReference type="InterPro" id="IPR024079">
    <property type="entry name" value="MetalloPept_cat_dom_sf"/>
</dbReference>
<feature type="domain" description="Peptidase M3A/M3B catalytic" evidence="10">
    <location>
        <begin position="233"/>
        <end position="694"/>
    </location>
</feature>
<dbReference type="PANTHER" id="PTHR11804">
    <property type="entry name" value="PROTEASE M3 THIMET OLIGOPEPTIDASE-RELATED"/>
    <property type="match status" value="1"/>
</dbReference>
<evidence type="ECO:0000256" key="2">
    <source>
        <dbReference type="ARBA" id="ARBA00022670"/>
    </source>
</evidence>
<dbReference type="Proteomes" id="UP000262004">
    <property type="component" value="Chromosome"/>
</dbReference>
<dbReference type="Pfam" id="PF01432">
    <property type="entry name" value="Peptidase_M3"/>
    <property type="match status" value="1"/>
</dbReference>
<evidence type="ECO:0000256" key="4">
    <source>
        <dbReference type="ARBA" id="ARBA00022801"/>
    </source>
</evidence>
<reference evidence="12 13" key="1">
    <citation type="submission" date="2018-04" db="EMBL/GenBank/DDBJ databases">
        <title>Complete genome sequence of Hydrogenophilus thermoluteolus TH-1.</title>
        <authorList>
            <person name="Arai H."/>
        </authorList>
    </citation>
    <scope>NUCLEOTIDE SEQUENCE [LARGE SCALE GENOMIC DNA]</scope>
    <source>
        <strain evidence="12 13">TH-1</strain>
    </source>
</reference>
<dbReference type="InterPro" id="IPR001567">
    <property type="entry name" value="Pept_M3A_M3B_dom"/>
</dbReference>
<dbReference type="PANTHER" id="PTHR11804:SF84">
    <property type="entry name" value="SACCHAROLYSIN"/>
    <property type="match status" value="1"/>
</dbReference>
<dbReference type="InterPro" id="IPR045090">
    <property type="entry name" value="Pept_M3A_M3B"/>
</dbReference>
<dbReference type="AlphaFoldDB" id="A0A2Z6DYE2"/>
<accession>A0A2Z6DYE2</accession>